<dbReference type="EMBL" id="UOEP01000141">
    <property type="protein sequence ID" value="VAW21300.1"/>
    <property type="molecule type" value="Genomic_DNA"/>
</dbReference>
<gene>
    <name evidence="1" type="ORF">MNBD_BACTEROID01-369</name>
</gene>
<dbReference type="AlphaFoldDB" id="A0A3B0TWX8"/>
<accession>A0A3B0TWX8</accession>
<evidence type="ECO:0008006" key="2">
    <source>
        <dbReference type="Google" id="ProtNLM"/>
    </source>
</evidence>
<organism evidence="1">
    <name type="scientific">hydrothermal vent metagenome</name>
    <dbReference type="NCBI Taxonomy" id="652676"/>
    <lineage>
        <taxon>unclassified sequences</taxon>
        <taxon>metagenomes</taxon>
        <taxon>ecological metagenomes</taxon>
    </lineage>
</organism>
<proteinExistence type="predicted"/>
<name>A0A3B0TWX8_9ZZZZ</name>
<evidence type="ECO:0000313" key="1">
    <source>
        <dbReference type="EMBL" id="VAW21300.1"/>
    </source>
</evidence>
<protein>
    <recommendedName>
        <fullName evidence="2">Outer membrane protein beta-barrel domain-containing protein</fullName>
    </recommendedName>
</protein>
<sequence>MKKRVVVLFITLSFVVTSIAQEVNESTFNNLQVDVGYLIQSNKLNEDNYYDFKYSGYNIDNSTLEGLSVKFTMPTKRKYLDIIFGVLIGLGMDDYGSTSWSPGNTDSYDYKINGGGVFAGVSPKLKGKHFGLTCDLAIGVFSYKEYLGIYNNIYEPFIDSYERKASYGLGGLSALGFYVNFGKIGLNPNVNAIFTGGNNTSFLFYGVNIPLTYKF</sequence>
<reference evidence="1" key="1">
    <citation type="submission" date="2018-06" db="EMBL/GenBank/DDBJ databases">
        <authorList>
            <person name="Zhirakovskaya E."/>
        </authorList>
    </citation>
    <scope>NUCLEOTIDE SEQUENCE</scope>
</reference>